<gene>
    <name evidence="3" type="ORF">ADK34_33915</name>
</gene>
<keyword evidence="2" id="KW-1133">Transmembrane helix</keyword>
<evidence type="ECO:0000313" key="4">
    <source>
        <dbReference type="Proteomes" id="UP000037023"/>
    </source>
</evidence>
<dbReference type="InterPro" id="IPR007795">
    <property type="entry name" value="T7SS_EccB"/>
</dbReference>
<dbReference type="Proteomes" id="UP000037023">
    <property type="component" value="Unassembled WGS sequence"/>
</dbReference>
<dbReference type="OrthoDB" id="3847604at2"/>
<evidence type="ECO:0000256" key="2">
    <source>
        <dbReference type="SAM" id="Phobius"/>
    </source>
</evidence>
<feature type="transmembrane region" description="Helical" evidence="2">
    <location>
        <begin position="37"/>
        <end position="61"/>
    </location>
</feature>
<evidence type="ECO:0000256" key="1">
    <source>
        <dbReference type="SAM" id="MobiDB-lite"/>
    </source>
</evidence>
<evidence type="ECO:0000313" key="3">
    <source>
        <dbReference type="EMBL" id="KOG11608.1"/>
    </source>
</evidence>
<keyword evidence="2" id="KW-0812">Transmembrane</keyword>
<name>A0A0L8JD55_STRVR</name>
<accession>A0A0L8JD55</accession>
<dbReference type="PANTHER" id="PTHR40765">
    <property type="entry name" value="ESX-2 SECRETION SYSTEM ATPASE ECCB2"/>
    <property type="match status" value="1"/>
</dbReference>
<dbReference type="NCBIfam" id="TIGR03919">
    <property type="entry name" value="T7SS_EccB"/>
    <property type="match status" value="1"/>
</dbReference>
<organism evidence="3 4">
    <name type="scientific">Streptomyces viridochromogenes</name>
    <dbReference type="NCBI Taxonomy" id="1938"/>
    <lineage>
        <taxon>Bacteria</taxon>
        <taxon>Bacillati</taxon>
        <taxon>Actinomycetota</taxon>
        <taxon>Actinomycetes</taxon>
        <taxon>Kitasatosporales</taxon>
        <taxon>Streptomycetaceae</taxon>
        <taxon>Streptomyces</taxon>
    </lineage>
</organism>
<keyword evidence="2" id="KW-0472">Membrane</keyword>
<dbReference type="PANTHER" id="PTHR40765:SF2">
    <property type="entry name" value="ESX-2 SECRETION SYSTEM ATPASE ECCB2"/>
    <property type="match status" value="1"/>
</dbReference>
<reference evidence="3 4" key="1">
    <citation type="submission" date="2015-06" db="EMBL/GenBank/DDBJ databases">
        <authorList>
            <person name="Hoefler B.C."/>
            <person name="Straight P.D."/>
        </authorList>
    </citation>
    <scope>NUCLEOTIDE SEQUENCE [LARGE SCALE GENOMIC DNA]</scope>
    <source>
        <strain evidence="3 4">NRRL 3427</strain>
    </source>
</reference>
<dbReference type="EMBL" id="LGUP01000388">
    <property type="protein sequence ID" value="KOG11608.1"/>
    <property type="molecule type" value="Genomic_DNA"/>
</dbReference>
<dbReference type="AlphaFoldDB" id="A0A0L8JD55"/>
<comment type="caution">
    <text evidence="3">The sequence shown here is derived from an EMBL/GenBank/DDBJ whole genome shotgun (WGS) entry which is preliminary data.</text>
</comment>
<proteinExistence type="predicted"/>
<sequence>MHTRRDQVQAHLFTLSRVTGGLIRAEPDAAEIPMRRFTLGAVAGTAIGLVSLGGLVAFGLISPGINNSFKKQGTIVVEKETGTRYIFLDGALHPVLNHTSALLVSGKPATQKKGGLFGGASGIQTISVKSLKGVPKGPPIGIVGAPDNLPDAKALDRGSWTVCSAATPSPDGTVQKSVTAYLGGAGKGVTELDDQQSLLVTSDDRTFHLAWTDRRLKIPSAPALTALGYAGATSFDVKASWLNSLPAGADLKGPEVPGRGAAGPAVGGAATRVGQVFRDPSGSSFLLLKDGLSPLSETEAALVLADPRTALAYPRAQVLPIEVGTSAVAGAPRSAREPTGAQHPGKPPTAVATGGAATRVPCFRVTPGTAGEGAKLRIAFRDSAPAKVAAPAVAPPSPAVPGSSQVADRVVVTPGSGMLVRQEAPAGEAEPRIYLITDLGVKYALTADVAKKLGYDAAGAVAMPSTVLDLVPTGPALDPEAARQPLAANP</sequence>
<dbReference type="GO" id="GO:0005576">
    <property type="term" value="C:extracellular region"/>
    <property type="evidence" value="ECO:0007669"/>
    <property type="project" value="TreeGrafter"/>
</dbReference>
<evidence type="ECO:0008006" key="5">
    <source>
        <dbReference type="Google" id="ProtNLM"/>
    </source>
</evidence>
<dbReference type="Gene3D" id="3.30.2390.20">
    <property type="entry name" value="Type VII secretion system EccB, repeat 1 domain"/>
    <property type="match status" value="1"/>
</dbReference>
<dbReference type="Pfam" id="PF05108">
    <property type="entry name" value="T7SS_ESX1_EccB"/>
    <property type="match status" value="1"/>
</dbReference>
<dbReference type="RefSeq" id="WP_033210446.1">
    <property type="nucleotide sequence ID" value="NZ_LGUP01000388.1"/>
</dbReference>
<feature type="region of interest" description="Disordered" evidence="1">
    <location>
        <begin position="329"/>
        <end position="354"/>
    </location>
</feature>
<protein>
    <recommendedName>
        <fullName evidence="5">Type VII secretion protein EccB</fullName>
    </recommendedName>
</protein>
<dbReference type="InterPro" id="IPR044857">
    <property type="entry name" value="T7SS_EccB_R1"/>
</dbReference>
<dbReference type="PATRIC" id="fig|1938.6.peg.7290"/>